<dbReference type="Gene3D" id="1.10.10.60">
    <property type="entry name" value="Homeodomain-like"/>
    <property type="match status" value="2"/>
</dbReference>
<dbReference type="FunFam" id="1.10.10.60:FF:000030">
    <property type="entry name" value="DNA-binding transcriptional regulator SoxS"/>
    <property type="match status" value="1"/>
</dbReference>
<dbReference type="InterPro" id="IPR029442">
    <property type="entry name" value="GyrI-like"/>
</dbReference>
<comment type="caution">
    <text evidence="5">The sequence shown here is derived from an EMBL/GenBank/DDBJ whole genome shotgun (WGS) entry which is preliminary data.</text>
</comment>
<evidence type="ECO:0000313" key="5">
    <source>
        <dbReference type="EMBL" id="OAT50202.1"/>
    </source>
</evidence>
<dbReference type="InterPro" id="IPR050959">
    <property type="entry name" value="MarA-like"/>
</dbReference>
<dbReference type="Pfam" id="PF06445">
    <property type="entry name" value="GyrI-like"/>
    <property type="match status" value="1"/>
</dbReference>
<dbReference type="AlphaFoldDB" id="A0A1B7JQR4"/>
<feature type="domain" description="HTH araC/xylS-type" evidence="4">
    <location>
        <begin position="8"/>
        <end position="106"/>
    </location>
</feature>
<keyword evidence="6" id="KW-1185">Reference proteome</keyword>
<reference evidence="5 6" key="1">
    <citation type="submission" date="2016-04" db="EMBL/GenBank/DDBJ databases">
        <title>ATOL: Assembling a taxonomically balanced genome-scale reconstruction of the evolutionary history of the Enterobacteriaceae.</title>
        <authorList>
            <person name="Plunkett G.III."/>
            <person name="Neeno-Eckwall E.C."/>
            <person name="Glasner J.D."/>
            <person name="Perna N.T."/>
        </authorList>
    </citation>
    <scope>NUCLEOTIDE SEQUENCE [LARGE SCALE GENOMIC DNA]</scope>
    <source>
        <strain evidence="5 6">ATCC 35613</strain>
    </source>
</reference>
<dbReference type="InterPro" id="IPR020449">
    <property type="entry name" value="Tscrpt_reg_AraC-type_HTH"/>
</dbReference>
<dbReference type="InterPro" id="IPR009057">
    <property type="entry name" value="Homeodomain-like_sf"/>
</dbReference>
<dbReference type="Gene3D" id="3.20.80.10">
    <property type="entry name" value="Regulatory factor, effector binding domain"/>
    <property type="match status" value="1"/>
</dbReference>
<dbReference type="InterPro" id="IPR018062">
    <property type="entry name" value="HTH_AraC-typ_CS"/>
</dbReference>
<dbReference type="SMART" id="SM00342">
    <property type="entry name" value="HTH_ARAC"/>
    <property type="match status" value="1"/>
</dbReference>
<evidence type="ECO:0000313" key="6">
    <source>
        <dbReference type="Proteomes" id="UP000078224"/>
    </source>
</evidence>
<dbReference type="PANTHER" id="PTHR47504">
    <property type="entry name" value="RIGHT ORIGIN-BINDING PROTEIN"/>
    <property type="match status" value="1"/>
</dbReference>
<keyword evidence="2" id="KW-0238">DNA-binding</keyword>
<dbReference type="InterPro" id="IPR011256">
    <property type="entry name" value="Reg_factor_effector_dom_sf"/>
</dbReference>
<keyword evidence="1" id="KW-0805">Transcription regulation</keyword>
<dbReference type="PATRIC" id="fig|1354272.4.peg.2815"/>
<proteinExistence type="predicted"/>
<dbReference type="Pfam" id="PF12833">
    <property type="entry name" value="HTH_18"/>
    <property type="match status" value="1"/>
</dbReference>
<dbReference type="GO" id="GO:0043565">
    <property type="term" value="F:sequence-specific DNA binding"/>
    <property type="evidence" value="ECO:0007669"/>
    <property type="project" value="InterPro"/>
</dbReference>
<dbReference type="SUPFAM" id="SSF55136">
    <property type="entry name" value="Probable bacterial effector-binding domain"/>
    <property type="match status" value="1"/>
</dbReference>
<dbReference type="NCBIfam" id="NF012228">
    <property type="entry name" value="RobA_TF"/>
    <property type="match status" value="1"/>
</dbReference>
<dbReference type="RefSeq" id="WP_068909373.1">
    <property type="nucleotide sequence ID" value="NZ_LXEW01000038.1"/>
</dbReference>
<sequence>MDQTNIIRDLLRWIDDNLDKPLSLDNVAAKAGYSKWHLQRMFKDVTSQAIGAYIRARRLSRAAVALRLTSRPILDIALQYRFDSQQTFTRAFKKQFNLTPAFYRRSEEWCATGICPPIILDNHKHVDHEFIQMPEQPLVGLEQSCSYALEEWSTACSAMRQSFWHYYLDHTTQVASEVFGLHHAIHNAEKEDEQTVFYTTAVRPEDASFNTTQYSHVTIPAGEYVKFSFSGEATRDALQEFLYQIYGVYLPKLNLTRRPGYDIEHYKIKDIDPKEARNDDPKAHINAFDYYVPIKTGVPIKTDMSVKARR</sequence>
<dbReference type="SMART" id="SM00871">
    <property type="entry name" value="AraC_E_bind"/>
    <property type="match status" value="1"/>
</dbReference>
<dbReference type="InterPro" id="IPR058147">
    <property type="entry name" value="Rob"/>
</dbReference>
<gene>
    <name evidence="5" type="ORF">M998_2759</name>
</gene>
<dbReference type="SUPFAM" id="SSF46689">
    <property type="entry name" value="Homeodomain-like"/>
    <property type="match status" value="2"/>
</dbReference>
<evidence type="ECO:0000256" key="2">
    <source>
        <dbReference type="ARBA" id="ARBA00023125"/>
    </source>
</evidence>
<dbReference type="PANTHER" id="PTHR47504:SF5">
    <property type="entry name" value="RIGHT ORIGIN-BINDING PROTEIN"/>
    <property type="match status" value="1"/>
</dbReference>
<protein>
    <submittedName>
        <fullName evidence="5">Right origin-binding protein</fullName>
    </submittedName>
</protein>
<dbReference type="InterPro" id="IPR010499">
    <property type="entry name" value="AraC_E-bd"/>
</dbReference>
<name>A0A1B7JQR4_9GAMM</name>
<dbReference type="EMBL" id="LXEW01000038">
    <property type="protein sequence ID" value="OAT50202.1"/>
    <property type="molecule type" value="Genomic_DNA"/>
</dbReference>
<dbReference type="PROSITE" id="PS00041">
    <property type="entry name" value="HTH_ARAC_FAMILY_1"/>
    <property type="match status" value="1"/>
</dbReference>
<evidence type="ECO:0000259" key="4">
    <source>
        <dbReference type="PROSITE" id="PS01124"/>
    </source>
</evidence>
<accession>A0A1B7JQR4</accession>
<dbReference type="InterPro" id="IPR018060">
    <property type="entry name" value="HTH_AraC"/>
</dbReference>
<dbReference type="Proteomes" id="UP000078224">
    <property type="component" value="Unassembled WGS sequence"/>
</dbReference>
<dbReference type="PROSITE" id="PS01124">
    <property type="entry name" value="HTH_ARAC_FAMILY_2"/>
    <property type="match status" value="1"/>
</dbReference>
<keyword evidence="3" id="KW-0804">Transcription</keyword>
<dbReference type="PRINTS" id="PR00032">
    <property type="entry name" value="HTHARAC"/>
</dbReference>
<organism evidence="5 6">
    <name type="scientific">Providencia heimbachae ATCC 35613</name>
    <dbReference type="NCBI Taxonomy" id="1354272"/>
    <lineage>
        <taxon>Bacteria</taxon>
        <taxon>Pseudomonadati</taxon>
        <taxon>Pseudomonadota</taxon>
        <taxon>Gammaproteobacteria</taxon>
        <taxon>Enterobacterales</taxon>
        <taxon>Morganellaceae</taxon>
        <taxon>Providencia</taxon>
    </lineage>
</organism>
<dbReference type="NCBIfam" id="NF011701">
    <property type="entry name" value="PRK15121.1"/>
    <property type="match status" value="1"/>
</dbReference>
<dbReference type="GO" id="GO:0003700">
    <property type="term" value="F:DNA-binding transcription factor activity"/>
    <property type="evidence" value="ECO:0007669"/>
    <property type="project" value="InterPro"/>
</dbReference>
<dbReference type="OrthoDB" id="282744at2"/>
<evidence type="ECO:0000256" key="1">
    <source>
        <dbReference type="ARBA" id="ARBA00023015"/>
    </source>
</evidence>
<evidence type="ECO:0000256" key="3">
    <source>
        <dbReference type="ARBA" id="ARBA00023163"/>
    </source>
</evidence>